<feature type="region of interest" description="Disordered" evidence="1">
    <location>
        <begin position="1"/>
        <end position="31"/>
    </location>
</feature>
<organism evidence="2 3">
    <name type="scientific">Haematococcus lacustris</name>
    <name type="common">Green alga</name>
    <name type="synonym">Haematococcus pluvialis</name>
    <dbReference type="NCBI Taxonomy" id="44745"/>
    <lineage>
        <taxon>Eukaryota</taxon>
        <taxon>Viridiplantae</taxon>
        <taxon>Chlorophyta</taxon>
        <taxon>core chlorophytes</taxon>
        <taxon>Chlorophyceae</taxon>
        <taxon>CS clade</taxon>
        <taxon>Chlamydomonadales</taxon>
        <taxon>Haematococcaceae</taxon>
        <taxon>Haematococcus</taxon>
    </lineage>
</organism>
<dbReference type="Proteomes" id="UP000485058">
    <property type="component" value="Unassembled WGS sequence"/>
</dbReference>
<protein>
    <submittedName>
        <fullName evidence="2">Uncharacterized protein</fullName>
    </submittedName>
</protein>
<dbReference type="AlphaFoldDB" id="A0A6A0A4G3"/>
<proteinExistence type="predicted"/>
<evidence type="ECO:0000313" key="2">
    <source>
        <dbReference type="EMBL" id="GFH27188.1"/>
    </source>
</evidence>
<dbReference type="EMBL" id="BLLF01003383">
    <property type="protein sequence ID" value="GFH27188.1"/>
    <property type="molecule type" value="Genomic_DNA"/>
</dbReference>
<accession>A0A6A0A4G3</accession>
<gene>
    <name evidence="2" type="ORF">HaLaN_25468</name>
</gene>
<name>A0A6A0A4G3_HAELA</name>
<reference evidence="2 3" key="1">
    <citation type="submission" date="2020-02" db="EMBL/GenBank/DDBJ databases">
        <title>Draft genome sequence of Haematococcus lacustris strain NIES-144.</title>
        <authorList>
            <person name="Morimoto D."/>
            <person name="Nakagawa S."/>
            <person name="Yoshida T."/>
            <person name="Sawayama S."/>
        </authorList>
    </citation>
    <scope>NUCLEOTIDE SEQUENCE [LARGE SCALE GENOMIC DNA]</scope>
    <source>
        <strain evidence="2 3">NIES-144</strain>
    </source>
</reference>
<feature type="region of interest" description="Disordered" evidence="1">
    <location>
        <begin position="104"/>
        <end position="130"/>
    </location>
</feature>
<evidence type="ECO:0000313" key="3">
    <source>
        <dbReference type="Proteomes" id="UP000485058"/>
    </source>
</evidence>
<comment type="caution">
    <text evidence="2">The sequence shown here is derived from an EMBL/GenBank/DDBJ whole genome shotgun (WGS) entry which is preliminary data.</text>
</comment>
<evidence type="ECO:0000256" key="1">
    <source>
        <dbReference type="SAM" id="MobiDB-lite"/>
    </source>
</evidence>
<sequence>MMSGAAAWTTGQEGGGRDRNHSPGRQAGPQQLVAARSYPKFVYSYTSLAKPLVMEVIQVTPVQEDGVEHQSSELGGVVEGIQEDIHRALTQQVQVKMKFKLANSKPLPKLHPPGLSAITSLPPALPPAQG</sequence>
<keyword evidence="3" id="KW-1185">Reference proteome</keyword>